<evidence type="ECO:0000313" key="3">
    <source>
        <dbReference type="EMBL" id="NSE17803.1"/>
    </source>
</evidence>
<name>A0AAE3F793_9FIRM</name>
<dbReference type="EMBL" id="JAAITQ010000049">
    <property type="protein sequence ID" value="NSE17803.1"/>
    <property type="molecule type" value="Genomic_DNA"/>
</dbReference>
<evidence type="ECO:0000313" key="2">
    <source>
        <dbReference type="EMBL" id="MCG4767262.1"/>
    </source>
</evidence>
<reference evidence="3" key="2">
    <citation type="submission" date="2020-02" db="EMBL/GenBank/DDBJ databases">
        <authorList>
            <person name="Littmann E."/>
            <person name="Sorbara M."/>
        </authorList>
    </citation>
    <scope>NUCLEOTIDE SEQUENCE</scope>
    <source>
        <strain evidence="3">MSK.14.54</strain>
    </source>
</reference>
<evidence type="ECO:0000256" key="1">
    <source>
        <dbReference type="SAM" id="MobiDB-lite"/>
    </source>
</evidence>
<dbReference type="AlphaFoldDB" id="A0AAE3F793"/>
<protein>
    <submittedName>
        <fullName evidence="2">Uncharacterized protein</fullName>
    </submittedName>
</protein>
<dbReference type="Proteomes" id="UP000768180">
    <property type="component" value="Unassembled WGS sequence"/>
</dbReference>
<dbReference type="Proteomes" id="UP001199915">
    <property type="component" value="Unassembled WGS sequence"/>
</dbReference>
<evidence type="ECO:0000313" key="4">
    <source>
        <dbReference type="Proteomes" id="UP000768180"/>
    </source>
</evidence>
<evidence type="ECO:0000313" key="5">
    <source>
        <dbReference type="Proteomes" id="UP001199915"/>
    </source>
</evidence>
<feature type="compositionally biased region" description="Basic and acidic residues" evidence="1">
    <location>
        <begin position="128"/>
        <end position="138"/>
    </location>
</feature>
<proteinExistence type="predicted"/>
<comment type="caution">
    <text evidence="2">The sequence shown here is derived from an EMBL/GenBank/DDBJ whole genome shotgun (WGS) entry which is preliminary data.</text>
</comment>
<accession>A0AAE3F793</accession>
<reference evidence="2" key="3">
    <citation type="submission" date="2022-01" db="EMBL/GenBank/DDBJ databases">
        <title>Collection of gut derived symbiotic bacterial strains cultured from healthy donors.</title>
        <authorList>
            <person name="Lin H."/>
            <person name="Kohout C."/>
            <person name="Waligurski E."/>
            <person name="Pamer E.G."/>
        </authorList>
    </citation>
    <scope>NUCLEOTIDE SEQUENCE</scope>
    <source>
        <strain evidence="2">DFI.5.49</strain>
    </source>
</reference>
<dbReference type="RefSeq" id="WP_117805187.1">
    <property type="nucleotide sequence ID" value="NZ_DAWEMV010000048.1"/>
</dbReference>
<keyword evidence="4" id="KW-1185">Reference proteome</keyword>
<gene>
    <name evidence="3" type="ORF">G5B05_15745</name>
    <name evidence="2" type="ORF">L0N21_17420</name>
</gene>
<feature type="compositionally biased region" description="Basic residues" evidence="1">
    <location>
        <begin position="139"/>
        <end position="158"/>
    </location>
</feature>
<dbReference type="GeneID" id="79854523"/>
<dbReference type="EMBL" id="JAKNFS010000038">
    <property type="protein sequence ID" value="MCG4767262.1"/>
    <property type="molecule type" value="Genomic_DNA"/>
</dbReference>
<feature type="region of interest" description="Disordered" evidence="1">
    <location>
        <begin position="128"/>
        <end position="158"/>
    </location>
</feature>
<organism evidence="2 5">
    <name type="scientific">Fusicatenibacter saccharivorans</name>
    <dbReference type="NCBI Taxonomy" id="1150298"/>
    <lineage>
        <taxon>Bacteria</taxon>
        <taxon>Bacillati</taxon>
        <taxon>Bacillota</taxon>
        <taxon>Clostridia</taxon>
        <taxon>Lachnospirales</taxon>
        <taxon>Lachnospiraceae</taxon>
        <taxon>Fusicatenibacter</taxon>
    </lineage>
</organism>
<sequence length="158" mass="18464">MDIDTLIERQEVLVENQKQLLSAMVSTLDLMKAEKLRQEIDQEIAFDEPNKTVEQEEDPRVQKHKIIALKNGYTPEDVEEVASIYRSYYESLDEIEADLAAEGKPSNGSDYELRAENVRALRDQDLSYIDHKYEEQRKQKSRPTQHPLKRPKKTMSKI</sequence>
<reference evidence="3 4" key="1">
    <citation type="journal article" date="2020" name="Cell Host Microbe">
        <title>Functional and Genomic Variation between Human-Derived Isolates of Lachnospiraceae Reveals Inter- and Intra-Species Diversity.</title>
        <authorList>
            <person name="Sorbara M.T."/>
            <person name="Littmann E.R."/>
            <person name="Fontana E."/>
            <person name="Moody T.U."/>
            <person name="Kohout C.E."/>
            <person name="Gjonbalaj M."/>
            <person name="Eaton V."/>
            <person name="Seok R."/>
            <person name="Leiner I.M."/>
            <person name="Pamer E.G."/>
        </authorList>
    </citation>
    <scope>NUCLEOTIDE SEQUENCE [LARGE SCALE GENOMIC DNA]</scope>
    <source>
        <strain evidence="3 4">MSK.14.54</strain>
    </source>
</reference>